<dbReference type="SUPFAM" id="SSF46689">
    <property type="entry name" value="Homeodomain-like"/>
    <property type="match status" value="1"/>
</dbReference>
<dbReference type="Pfam" id="PF17940">
    <property type="entry name" value="TetR_C_31"/>
    <property type="match status" value="1"/>
</dbReference>
<feature type="DNA-binding region" description="H-T-H motif" evidence="2">
    <location>
        <begin position="24"/>
        <end position="43"/>
    </location>
</feature>
<dbReference type="SUPFAM" id="SSF48498">
    <property type="entry name" value="Tetracyclin repressor-like, C-terminal domain"/>
    <property type="match status" value="1"/>
</dbReference>
<dbReference type="InterPro" id="IPR001647">
    <property type="entry name" value="HTH_TetR"/>
</dbReference>
<evidence type="ECO:0000313" key="4">
    <source>
        <dbReference type="EMBL" id="MFC5288957.1"/>
    </source>
</evidence>
<sequence length="195" mass="20711">MTRRDQVTDAAIATLAADGLRGLTHRAVDRAAGLPEGSCSYYFRTRQALLEATVTRLAALDDVDLIPPGMLEGPPPALPPEAIVDLVAATVERSATEHRARMLARYELSIEATRRPELRAALAAVGERYRLLAAGLLAAAGAADPQRQGRALVAFLDGLIYDRIAGAGRKPLTHEEIRASVAEAVAAMTRHPSGS</sequence>
<reference evidence="5" key="1">
    <citation type="journal article" date="2019" name="Int. J. Syst. Evol. Microbiol.">
        <title>The Global Catalogue of Microorganisms (GCM) 10K type strain sequencing project: providing services to taxonomists for standard genome sequencing and annotation.</title>
        <authorList>
            <consortium name="The Broad Institute Genomics Platform"/>
            <consortium name="The Broad Institute Genome Sequencing Center for Infectious Disease"/>
            <person name="Wu L."/>
            <person name="Ma J."/>
        </authorList>
    </citation>
    <scope>NUCLEOTIDE SEQUENCE [LARGE SCALE GENOMIC DNA]</scope>
    <source>
        <strain evidence="5">CCUG 59778</strain>
    </source>
</reference>
<organism evidence="4 5">
    <name type="scientific">Actinokineospora guangxiensis</name>
    <dbReference type="NCBI Taxonomy" id="1490288"/>
    <lineage>
        <taxon>Bacteria</taxon>
        <taxon>Bacillati</taxon>
        <taxon>Actinomycetota</taxon>
        <taxon>Actinomycetes</taxon>
        <taxon>Pseudonocardiales</taxon>
        <taxon>Pseudonocardiaceae</taxon>
        <taxon>Actinokineospora</taxon>
    </lineage>
</organism>
<accession>A0ABW0ENR4</accession>
<dbReference type="PROSITE" id="PS50977">
    <property type="entry name" value="HTH_TETR_2"/>
    <property type="match status" value="1"/>
</dbReference>
<feature type="domain" description="HTH tetR-type" evidence="3">
    <location>
        <begin position="1"/>
        <end position="61"/>
    </location>
</feature>
<dbReference type="RefSeq" id="WP_378248807.1">
    <property type="nucleotide sequence ID" value="NZ_JBHSKF010000009.1"/>
</dbReference>
<evidence type="ECO:0000313" key="5">
    <source>
        <dbReference type="Proteomes" id="UP001596157"/>
    </source>
</evidence>
<evidence type="ECO:0000259" key="3">
    <source>
        <dbReference type="PROSITE" id="PS50977"/>
    </source>
</evidence>
<dbReference type="InterPro" id="IPR036271">
    <property type="entry name" value="Tet_transcr_reg_TetR-rel_C_sf"/>
</dbReference>
<name>A0ABW0ENR4_9PSEU</name>
<proteinExistence type="predicted"/>
<dbReference type="Gene3D" id="1.10.357.10">
    <property type="entry name" value="Tetracycline Repressor, domain 2"/>
    <property type="match status" value="1"/>
</dbReference>
<dbReference type="InterPro" id="IPR009057">
    <property type="entry name" value="Homeodomain-like_sf"/>
</dbReference>
<dbReference type="EMBL" id="JBHSKF010000009">
    <property type="protein sequence ID" value="MFC5288957.1"/>
    <property type="molecule type" value="Genomic_DNA"/>
</dbReference>
<dbReference type="Pfam" id="PF00440">
    <property type="entry name" value="TetR_N"/>
    <property type="match status" value="1"/>
</dbReference>
<keyword evidence="5" id="KW-1185">Reference proteome</keyword>
<keyword evidence="1 2" id="KW-0238">DNA-binding</keyword>
<protein>
    <submittedName>
        <fullName evidence="4">TetR/AcrR family transcriptional regulator</fullName>
    </submittedName>
</protein>
<evidence type="ECO:0000256" key="2">
    <source>
        <dbReference type="PROSITE-ProRule" id="PRU00335"/>
    </source>
</evidence>
<evidence type="ECO:0000256" key="1">
    <source>
        <dbReference type="ARBA" id="ARBA00023125"/>
    </source>
</evidence>
<dbReference type="InterPro" id="IPR041583">
    <property type="entry name" value="TetR_C_31"/>
</dbReference>
<dbReference type="Proteomes" id="UP001596157">
    <property type="component" value="Unassembled WGS sequence"/>
</dbReference>
<comment type="caution">
    <text evidence="4">The sequence shown here is derived from an EMBL/GenBank/DDBJ whole genome shotgun (WGS) entry which is preliminary data.</text>
</comment>
<gene>
    <name evidence="4" type="ORF">ACFPM7_18040</name>
</gene>